<evidence type="ECO:0000313" key="1">
    <source>
        <dbReference type="EMBL" id="KKN76626.1"/>
    </source>
</evidence>
<comment type="caution">
    <text evidence="1">The sequence shown here is derived from an EMBL/GenBank/DDBJ whole genome shotgun (WGS) entry which is preliminary data.</text>
</comment>
<dbReference type="CDD" id="cd11539">
    <property type="entry name" value="NTP-PPase_u2"/>
    <property type="match status" value="1"/>
</dbReference>
<dbReference type="SUPFAM" id="SSF101386">
    <property type="entry name" value="all-alpha NTP pyrophosphatases"/>
    <property type="match status" value="1"/>
</dbReference>
<proteinExistence type="predicted"/>
<accession>A0A0F9VT27</accession>
<sequence length="96" mass="11576">MVFDLERADKLAEKAIKKWGVEAQLFQTMEEMAELIHALSKWRRQGMGKKYRKWVLEELTDVTIMMQQISYMLRIRDKEAEDMLDKKLNKLEKKLK</sequence>
<dbReference type="EMBL" id="LAZR01000292">
    <property type="protein sequence ID" value="KKN76626.1"/>
    <property type="molecule type" value="Genomic_DNA"/>
</dbReference>
<gene>
    <name evidence="1" type="ORF">LCGC14_0368230</name>
</gene>
<dbReference type="Gene3D" id="1.10.287.1080">
    <property type="entry name" value="MazG-like"/>
    <property type="match status" value="1"/>
</dbReference>
<reference evidence="1" key="1">
    <citation type="journal article" date="2015" name="Nature">
        <title>Complex archaea that bridge the gap between prokaryotes and eukaryotes.</title>
        <authorList>
            <person name="Spang A."/>
            <person name="Saw J.H."/>
            <person name="Jorgensen S.L."/>
            <person name="Zaremba-Niedzwiedzka K."/>
            <person name="Martijn J."/>
            <person name="Lind A.E."/>
            <person name="van Eijk R."/>
            <person name="Schleper C."/>
            <person name="Guy L."/>
            <person name="Ettema T.J."/>
        </authorList>
    </citation>
    <scope>NUCLEOTIDE SEQUENCE</scope>
</reference>
<organism evidence="1">
    <name type="scientific">marine sediment metagenome</name>
    <dbReference type="NCBI Taxonomy" id="412755"/>
    <lineage>
        <taxon>unclassified sequences</taxon>
        <taxon>metagenomes</taxon>
        <taxon>ecological metagenomes</taxon>
    </lineage>
</organism>
<protein>
    <recommendedName>
        <fullName evidence="2">NTP pyrophosphohydrolase MazG putative catalytic core domain-containing protein</fullName>
    </recommendedName>
</protein>
<evidence type="ECO:0008006" key="2">
    <source>
        <dbReference type="Google" id="ProtNLM"/>
    </source>
</evidence>
<dbReference type="AlphaFoldDB" id="A0A0F9VT27"/>
<name>A0A0F9VT27_9ZZZZ</name>